<name>A0A3B0STP7_9ZZZZ</name>
<reference evidence="3" key="1">
    <citation type="submission" date="2018-06" db="EMBL/GenBank/DDBJ databases">
        <authorList>
            <person name="Zhirakovskaya E."/>
        </authorList>
    </citation>
    <scope>NUCLEOTIDE SEQUENCE</scope>
</reference>
<keyword evidence="1" id="KW-1133">Transmembrane helix</keyword>
<evidence type="ECO:0000313" key="3">
    <source>
        <dbReference type="EMBL" id="VAW07433.1"/>
    </source>
</evidence>
<dbReference type="InterPro" id="IPR043724">
    <property type="entry name" value="DUF5666"/>
</dbReference>
<evidence type="ECO:0000256" key="1">
    <source>
        <dbReference type="SAM" id="Phobius"/>
    </source>
</evidence>
<gene>
    <name evidence="3" type="ORF">MNBD_ALPHA05-805</name>
</gene>
<organism evidence="3">
    <name type="scientific">hydrothermal vent metagenome</name>
    <dbReference type="NCBI Taxonomy" id="652676"/>
    <lineage>
        <taxon>unclassified sequences</taxon>
        <taxon>metagenomes</taxon>
        <taxon>ecological metagenomes</taxon>
    </lineage>
</organism>
<keyword evidence="1" id="KW-0472">Membrane</keyword>
<accession>A0A3B0STP7</accession>
<feature type="transmembrane region" description="Helical" evidence="1">
    <location>
        <begin position="12"/>
        <end position="28"/>
    </location>
</feature>
<dbReference type="AlphaFoldDB" id="A0A3B0STP7"/>
<proteinExistence type="predicted"/>
<sequence>MARTLSRHTNIALIALMAVGAALVFYAMRGPGGVGGTGITDGPGGIGGTGIFGRIDGFGSIWVNGREIHYDDDLPLTYRGDAVGTENFALGQVVAIVADKTNDDWRARAARIVEEAIGPIEVTADGASVTVLKQKILFTEETIYANGARETITPGSMIAVSGFRTPEGAILATRIEPVGPKAELFVRGPVANLSGSSFSIYGLNVHYEGLSLSEGGIVAVKGATVDAQFTAQEVRKDGAFEGYSIDDISYQGVVDVSSRDSDLRVGEFSTDAFLSTAAVGAGRAPRLVVLEGRLDQSRITVDINGDQPVFEPQNF</sequence>
<dbReference type="Pfam" id="PF18914">
    <property type="entry name" value="DUF5666"/>
    <property type="match status" value="1"/>
</dbReference>
<dbReference type="EMBL" id="UOEH01000581">
    <property type="protein sequence ID" value="VAW07433.1"/>
    <property type="molecule type" value="Genomic_DNA"/>
</dbReference>
<protein>
    <recommendedName>
        <fullName evidence="2">DUF5666 domain-containing protein</fullName>
    </recommendedName>
</protein>
<keyword evidence="1" id="KW-0812">Transmembrane</keyword>
<feature type="non-terminal residue" evidence="3">
    <location>
        <position position="315"/>
    </location>
</feature>
<evidence type="ECO:0000259" key="2">
    <source>
        <dbReference type="Pfam" id="PF18914"/>
    </source>
</evidence>
<feature type="domain" description="DUF5666" evidence="2">
    <location>
        <begin position="118"/>
        <end position="176"/>
    </location>
</feature>